<dbReference type="NCBIfam" id="TIGR01488">
    <property type="entry name" value="HAD-SF-IB"/>
    <property type="match status" value="1"/>
</dbReference>
<keyword evidence="3" id="KW-0460">Magnesium</keyword>
<dbReference type="InterPro" id="IPR006385">
    <property type="entry name" value="HAD_hydro_SerB1"/>
</dbReference>
<dbReference type="EMBL" id="MN079091">
    <property type="protein sequence ID" value="QEA04922.1"/>
    <property type="molecule type" value="Genomic_DNA"/>
</dbReference>
<name>A0A5B8RC02_9ZZZZ</name>
<dbReference type="Gene3D" id="3.40.50.1000">
    <property type="entry name" value="HAD superfamily/HAD-like"/>
    <property type="match status" value="1"/>
</dbReference>
<accession>A0A5B8RC02</accession>
<dbReference type="CDD" id="cd02612">
    <property type="entry name" value="HAD_PGPPase"/>
    <property type="match status" value="1"/>
</dbReference>
<dbReference type="PANTHER" id="PTHR43344:SF13">
    <property type="entry name" value="PHOSPHATASE RV3661-RELATED"/>
    <property type="match status" value="1"/>
</dbReference>
<protein>
    <submittedName>
        <fullName evidence="4">Phosphoserine phosphatase SerB1</fullName>
        <ecNumber evidence="4">3.1.3.3</ecNumber>
    </submittedName>
</protein>
<evidence type="ECO:0000256" key="2">
    <source>
        <dbReference type="ARBA" id="ARBA00022801"/>
    </source>
</evidence>
<dbReference type="InterPro" id="IPR036412">
    <property type="entry name" value="HAD-like_sf"/>
</dbReference>
<dbReference type="SUPFAM" id="SSF56784">
    <property type="entry name" value="HAD-like"/>
    <property type="match status" value="1"/>
</dbReference>
<dbReference type="Gene3D" id="1.20.1440.100">
    <property type="entry name" value="SG protein - dephosphorylation function"/>
    <property type="match status" value="1"/>
</dbReference>
<reference evidence="4" key="1">
    <citation type="submission" date="2019-06" db="EMBL/GenBank/DDBJ databases">
        <authorList>
            <person name="Murdoch R.W."/>
            <person name="Fathepure B."/>
        </authorList>
    </citation>
    <scope>NUCLEOTIDE SEQUENCE</scope>
</reference>
<proteinExistence type="predicted"/>
<evidence type="ECO:0000256" key="3">
    <source>
        <dbReference type="ARBA" id="ARBA00022842"/>
    </source>
</evidence>
<dbReference type="NCBIfam" id="TIGR01490">
    <property type="entry name" value="HAD-SF-IB-hyp1"/>
    <property type="match status" value="1"/>
</dbReference>
<evidence type="ECO:0000256" key="1">
    <source>
        <dbReference type="ARBA" id="ARBA00022723"/>
    </source>
</evidence>
<keyword evidence="1" id="KW-0479">Metal-binding</keyword>
<dbReference type="InterPro" id="IPR050582">
    <property type="entry name" value="HAD-like_SerB"/>
</dbReference>
<dbReference type="InterPro" id="IPR023214">
    <property type="entry name" value="HAD_sf"/>
</dbReference>
<dbReference type="PANTHER" id="PTHR43344">
    <property type="entry name" value="PHOSPHOSERINE PHOSPHATASE"/>
    <property type="match status" value="1"/>
</dbReference>
<evidence type="ECO:0000313" key="4">
    <source>
        <dbReference type="EMBL" id="QEA04922.1"/>
    </source>
</evidence>
<dbReference type="EC" id="3.1.3.3" evidence="4"/>
<organism evidence="4">
    <name type="scientific">uncultured organism</name>
    <dbReference type="NCBI Taxonomy" id="155900"/>
    <lineage>
        <taxon>unclassified sequences</taxon>
        <taxon>environmental samples</taxon>
    </lineage>
</organism>
<dbReference type="GO" id="GO:0046872">
    <property type="term" value="F:metal ion binding"/>
    <property type="evidence" value="ECO:0007669"/>
    <property type="project" value="UniProtKB-KW"/>
</dbReference>
<dbReference type="Pfam" id="PF12710">
    <property type="entry name" value="HAD"/>
    <property type="match status" value="1"/>
</dbReference>
<keyword evidence="2 4" id="KW-0378">Hydrolase</keyword>
<dbReference type="GO" id="GO:0016787">
    <property type="term" value="F:hydrolase activity"/>
    <property type="evidence" value="ECO:0007669"/>
    <property type="project" value="UniProtKB-KW"/>
</dbReference>
<gene>
    <name evidence="4" type="primary">serB1</name>
    <name evidence="4" type="ORF">KBTEX_01240</name>
</gene>
<sequence length="226" mass="25566">MSLTLFDLDNTLLAGDSDHLWGEYLTEHDIVDAQTYAAANERFYADYKAGRLDIDAFLRFALRPLAEHPPDQLHAWRERFIAEKIEPIVLPAARALIDMHRQRGDTLVIITATNRFVTEPIAGLLGIDCLLATEPEFRDGRYTGGYVGTPTFRDGKIAALEAWRRQSGTEDMVTTFYSDSRNDLPLLERVEEPVAVDPDPALDAIARERHWQRLTLRDGPEPHPLG</sequence>
<dbReference type="AlphaFoldDB" id="A0A5B8RC02"/>